<dbReference type="AlphaFoldDB" id="A0A9P6ZEN6"/>
<dbReference type="InterPro" id="IPR045666">
    <property type="entry name" value="OpdA_N"/>
</dbReference>
<evidence type="ECO:0000313" key="18">
    <source>
        <dbReference type="EMBL" id="KAG1576481.1"/>
    </source>
</evidence>
<evidence type="ECO:0000256" key="1">
    <source>
        <dbReference type="ARBA" id="ARBA00004177"/>
    </source>
</evidence>
<dbReference type="EMBL" id="JAANIU010000008">
    <property type="protein sequence ID" value="KAG1576481.1"/>
    <property type="molecule type" value="Genomic_DNA"/>
</dbReference>
<dbReference type="InterPro" id="IPR037202">
    <property type="entry name" value="ESCRT_assembly_dom"/>
</dbReference>
<dbReference type="Gene3D" id="3.10.110.10">
    <property type="entry name" value="Ubiquitin Conjugating Enzyme"/>
    <property type="match status" value="1"/>
</dbReference>
<keyword evidence="6 15" id="KW-0479">Metal-binding</keyword>
<proteinExistence type="inferred from homology"/>
<dbReference type="GO" id="GO:0072666">
    <property type="term" value="P:establishment of protein localization to vacuole"/>
    <property type="evidence" value="ECO:0007669"/>
    <property type="project" value="UniProtKB-ARBA"/>
</dbReference>
<dbReference type="InterPro" id="IPR001567">
    <property type="entry name" value="Pept_M3A_M3B_dom"/>
</dbReference>
<dbReference type="Proteomes" id="UP000740926">
    <property type="component" value="Unassembled WGS sequence"/>
</dbReference>
<evidence type="ECO:0000256" key="8">
    <source>
        <dbReference type="ARBA" id="ARBA00022801"/>
    </source>
</evidence>
<evidence type="ECO:0000256" key="6">
    <source>
        <dbReference type="ARBA" id="ARBA00022723"/>
    </source>
</evidence>
<protein>
    <recommendedName>
        <fullName evidence="14">oligopeptidase A</fullName>
        <ecNumber evidence="14">3.4.24.70</ecNumber>
    </recommendedName>
</protein>
<evidence type="ECO:0000256" key="15">
    <source>
        <dbReference type="RuleBase" id="RU003435"/>
    </source>
</evidence>
<dbReference type="Gene3D" id="1.10.1370.10">
    <property type="entry name" value="Neurolysin, domain 3"/>
    <property type="match status" value="1"/>
</dbReference>
<dbReference type="EC" id="3.4.24.70" evidence="14"/>
<keyword evidence="11 15" id="KW-0482">Metalloprotease</keyword>
<evidence type="ECO:0000313" key="19">
    <source>
        <dbReference type="Proteomes" id="UP000740926"/>
    </source>
</evidence>
<dbReference type="SUPFAM" id="SSF55486">
    <property type="entry name" value="Metalloproteases ('zincins'), catalytic domain"/>
    <property type="match status" value="1"/>
</dbReference>
<organism evidence="18 19">
    <name type="scientific">Rhizopus delemar</name>
    <dbReference type="NCBI Taxonomy" id="936053"/>
    <lineage>
        <taxon>Eukaryota</taxon>
        <taxon>Fungi</taxon>
        <taxon>Fungi incertae sedis</taxon>
        <taxon>Mucoromycota</taxon>
        <taxon>Mucoromycotina</taxon>
        <taxon>Mucoromycetes</taxon>
        <taxon>Mucorales</taxon>
        <taxon>Mucorineae</taxon>
        <taxon>Rhizopodaceae</taxon>
        <taxon>Rhizopus</taxon>
    </lineage>
</organism>
<dbReference type="GO" id="GO:0005829">
    <property type="term" value="C:cytosol"/>
    <property type="evidence" value="ECO:0007669"/>
    <property type="project" value="UniProtKB-ARBA"/>
</dbReference>
<comment type="similarity">
    <text evidence="2 15">Belongs to the peptidase M3 family.</text>
</comment>
<evidence type="ECO:0000256" key="5">
    <source>
        <dbReference type="ARBA" id="ARBA00022670"/>
    </source>
</evidence>
<dbReference type="Gene3D" id="1.10.1370.40">
    <property type="match status" value="1"/>
</dbReference>
<evidence type="ECO:0000256" key="4">
    <source>
        <dbReference type="ARBA" id="ARBA00022448"/>
    </source>
</evidence>
<gene>
    <name evidence="18" type="ORF">G6F50_000162</name>
</gene>
<comment type="subcellular location">
    <subcellularLocation>
        <location evidence="1">Endosome</location>
    </subcellularLocation>
</comment>
<dbReference type="Pfam" id="PF05743">
    <property type="entry name" value="UEV"/>
    <property type="match status" value="1"/>
</dbReference>
<keyword evidence="12" id="KW-0175">Coiled coil</keyword>
<keyword evidence="9 15" id="KW-0862">Zinc</keyword>
<dbReference type="GO" id="GO:0043162">
    <property type="term" value="P:ubiquitin-dependent protein catabolic process via the multivesicular body sorting pathway"/>
    <property type="evidence" value="ECO:0007669"/>
    <property type="project" value="UniProtKB-ARBA"/>
</dbReference>
<comment type="cofactor">
    <cofactor evidence="15">
        <name>Zn(2+)</name>
        <dbReference type="ChEBI" id="CHEBI:29105"/>
    </cofactor>
    <text evidence="15">Binds 1 zinc ion.</text>
</comment>
<keyword evidence="4" id="KW-0813">Transport</keyword>
<dbReference type="InterPro" id="IPR024077">
    <property type="entry name" value="Neurolysin/TOP_dom2"/>
</dbReference>
<dbReference type="FunFam" id="3.40.390.10:FF:000009">
    <property type="entry name" value="Oligopeptidase A"/>
    <property type="match status" value="1"/>
</dbReference>
<keyword evidence="10" id="KW-0653">Protein transport</keyword>
<keyword evidence="8 15" id="KW-0378">Hydrolase</keyword>
<evidence type="ECO:0000256" key="16">
    <source>
        <dbReference type="SAM" id="MobiDB-lite"/>
    </source>
</evidence>
<evidence type="ECO:0000256" key="3">
    <source>
        <dbReference type="ARBA" id="ARBA00009594"/>
    </source>
</evidence>
<dbReference type="GO" id="GO:0004222">
    <property type="term" value="F:metalloendopeptidase activity"/>
    <property type="evidence" value="ECO:0007669"/>
    <property type="project" value="UniProtKB-EC"/>
</dbReference>
<dbReference type="InterPro" id="IPR034005">
    <property type="entry name" value="M3A_DCP"/>
</dbReference>
<evidence type="ECO:0000256" key="11">
    <source>
        <dbReference type="ARBA" id="ARBA00023049"/>
    </source>
</evidence>
<keyword evidence="5 15" id="KW-0645">Protease</keyword>
<dbReference type="Pfam" id="PF01432">
    <property type="entry name" value="Peptidase_M3"/>
    <property type="match status" value="1"/>
</dbReference>
<feature type="region of interest" description="Disordered" evidence="16">
    <location>
        <begin position="169"/>
        <end position="193"/>
    </location>
</feature>
<comment type="catalytic activity">
    <reaction evidence="13">
        <text>Hydrolysis of oligopeptides, with broad specificity. Gly or Ala commonly occur as P1 or P1' residues, but more distant residues are also important, as is shown by the fact that Z-Gly-Pro-Gly-|-Gly-Pro-Ala is cleaved, but not Z-(Gly)(5).</text>
        <dbReference type="EC" id="3.4.24.70"/>
    </reaction>
</comment>
<accession>A0A9P6ZEN6</accession>
<comment type="similarity">
    <text evidence="3">Belongs to the ubiquitin-conjugating enzyme family. UEV subfamily.</text>
</comment>
<feature type="compositionally biased region" description="Pro residues" evidence="16">
    <location>
        <begin position="224"/>
        <end position="237"/>
    </location>
</feature>
<dbReference type="InterPro" id="IPR017916">
    <property type="entry name" value="SB_dom"/>
</dbReference>
<feature type="compositionally biased region" description="Polar residues" evidence="16">
    <location>
        <begin position="169"/>
        <end position="180"/>
    </location>
</feature>
<dbReference type="GO" id="GO:0005768">
    <property type="term" value="C:endosome"/>
    <property type="evidence" value="ECO:0007669"/>
    <property type="project" value="UniProtKB-SubCell"/>
</dbReference>
<evidence type="ECO:0000256" key="14">
    <source>
        <dbReference type="ARBA" id="ARBA00026100"/>
    </source>
</evidence>
<feature type="compositionally biased region" description="Low complexity" evidence="16">
    <location>
        <begin position="207"/>
        <end position="221"/>
    </location>
</feature>
<dbReference type="Gene3D" id="3.40.390.10">
    <property type="entry name" value="Collagenase (Catalytic Domain)"/>
    <property type="match status" value="1"/>
</dbReference>
<dbReference type="InterPro" id="IPR008883">
    <property type="entry name" value="UEV_N"/>
</dbReference>
<dbReference type="Pfam" id="PF09454">
    <property type="entry name" value="Vps23_core"/>
    <property type="match status" value="1"/>
</dbReference>
<name>A0A9P6ZEN6_9FUNG</name>
<dbReference type="CDD" id="cd06456">
    <property type="entry name" value="M3A_DCP"/>
    <property type="match status" value="1"/>
</dbReference>
<dbReference type="GO" id="GO:0046872">
    <property type="term" value="F:metal ion binding"/>
    <property type="evidence" value="ECO:0007669"/>
    <property type="project" value="UniProtKB-UniRule"/>
</dbReference>
<evidence type="ECO:0000256" key="10">
    <source>
        <dbReference type="ARBA" id="ARBA00022927"/>
    </source>
</evidence>
<dbReference type="Pfam" id="PF19310">
    <property type="entry name" value="TOP_N"/>
    <property type="match status" value="1"/>
</dbReference>
<keyword evidence="7" id="KW-0967">Endosome</keyword>
<dbReference type="InterPro" id="IPR024079">
    <property type="entry name" value="MetalloPept_cat_dom_sf"/>
</dbReference>
<sequence>MDIKSWLHTVLQHYQDPERTFRDVDTVLQTYLSLKPKMDTYTSNDGHTQLLLCLHGTIPITYRSIPYNIPVAFWVPREYPNSSPIPYVKPTASMLIREGRHVDKSGLCYHQYRSSWSNDQKHNLLELVAILQQVFAQEPPVYTKPNAATPTPPAIGSPQFQESLLENRNSPTQQRQNMPLSNHKPPSPWMNESTALYNLNQGLASMHLSPSSTTSKSASLPTISPMPVPHVPSPPVRPNTTDSYTMNNKNLHEALYRKLTDRIQQYNVSLSGEMDKLLIQNRQLNEGEAIIEKEYRTLSDLKERLQFNQLVLETRSKEVDDIINKVNAMPDVQIDETICGTSVVGNQLFELVADDNAISDTVYFLAKALNSERIDLATFMKPTYIKSPLTSTTTPFQQLQGKRWTFMNQKRSATTTHDLSYKQTPFLQWKLFPDFEHLVTQTAPAIAVPAFQKLIEAAKAQFVELEKTFEPTWEGTIGKLTELEDEISRAYGILSHLNGVKNSADIRTTLEKIQPDFVKLGLMMNQSFPKYKALEELRNTPEQWNKLDKVQQRIVEHTLRDMKHAGIGFPPDSVEKKRFNEISERLSYLSLTFGNNVLDATNSFKEVITDKDQLAGCSETFLETLRKNAERHGIKEGYCITLDFPIYGPFMTNCKNRELREKIYRANITKASSGAVNNEPIINEILTLKKEKAKLLGYETPADLSLSVKMAQSLQSAESLLDSLFDAALPHAKKELDELTQFASNKLDHPTPLQPWDTGYVTEQYRKELFKYDEETISQYFAFPKVLKGLFDVANEVLGIQVRELSSQDMNDKKITRWHEDVKVFEVSEKGKTVAYFYGDFYSRPSEKRSGAWMDIVTTRFKHQDGQVTLPVAYLICNQPPPQSDKEPSLMKFRDVETLFHEFGHCLQHMMTTVDYAPASGINGIEWDFVEVASQFMENFCSEPEWIHRLSGHYKSGEAIPKDMVSALVKGREFMSGLATLRQLHFSKLDLALHSRFTPPTSDGDLTIFDVDAKIAQQTVLTPRLPEDRFLCSFSHIFGGGYSAGYYSYKWSETYSADAYAAFEEARTKYGTKGIRSMGQHYRDTILALGGGTAPKDVWREFRGRENVDVTALLRHSGLSK</sequence>
<feature type="domain" description="UEV" evidence="17">
    <location>
        <begin position="1"/>
        <end position="145"/>
    </location>
</feature>
<evidence type="ECO:0000256" key="12">
    <source>
        <dbReference type="ARBA" id="ARBA00023054"/>
    </source>
</evidence>
<comment type="caution">
    <text evidence="18">The sequence shown here is derived from an EMBL/GenBank/DDBJ whole genome shotgun (WGS) entry which is preliminary data.</text>
</comment>
<dbReference type="PROSITE" id="PS51322">
    <property type="entry name" value="UEV"/>
    <property type="match status" value="1"/>
</dbReference>
<feature type="region of interest" description="Disordered" evidence="16">
    <location>
        <begin position="207"/>
        <end position="238"/>
    </location>
</feature>
<evidence type="ECO:0000256" key="2">
    <source>
        <dbReference type="ARBA" id="ARBA00006040"/>
    </source>
</evidence>
<dbReference type="GO" id="GO:0006518">
    <property type="term" value="P:peptide metabolic process"/>
    <property type="evidence" value="ECO:0007669"/>
    <property type="project" value="TreeGrafter"/>
</dbReference>
<evidence type="ECO:0000256" key="7">
    <source>
        <dbReference type="ARBA" id="ARBA00022753"/>
    </source>
</evidence>
<keyword evidence="19" id="KW-1185">Reference proteome</keyword>
<evidence type="ECO:0000259" key="17">
    <source>
        <dbReference type="PROSITE" id="PS51322"/>
    </source>
</evidence>
<dbReference type="SUPFAM" id="SSF54495">
    <property type="entry name" value="UBC-like"/>
    <property type="match status" value="1"/>
</dbReference>
<dbReference type="GO" id="GO:0015031">
    <property type="term" value="P:protein transport"/>
    <property type="evidence" value="ECO:0007669"/>
    <property type="project" value="UniProtKB-KW"/>
</dbReference>
<evidence type="ECO:0000256" key="13">
    <source>
        <dbReference type="ARBA" id="ARBA00024603"/>
    </source>
</evidence>
<dbReference type="InterPro" id="IPR016135">
    <property type="entry name" value="UBQ-conjugating_enzyme/RWD"/>
</dbReference>
<dbReference type="CDD" id="cd11685">
    <property type="entry name" value="UEV_TSG101-like"/>
    <property type="match status" value="1"/>
</dbReference>
<dbReference type="Gene3D" id="6.10.140.820">
    <property type="match status" value="1"/>
</dbReference>
<dbReference type="InterPro" id="IPR045090">
    <property type="entry name" value="Pept_M3A_M3B"/>
</dbReference>
<dbReference type="PANTHER" id="PTHR11804">
    <property type="entry name" value="PROTEASE M3 THIMET OLIGOPEPTIDASE-RELATED"/>
    <property type="match status" value="1"/>
</dbReference>
<evidence type="ECO:0000256" key="9">
    <source>
        <dbReference type="ARBA" id="ARBA00022833"/>
    </source>
</evidence>
<dbReference type="SUPFAM" id="SSF140111">
    <property type="entry name" value="Endosomal sorting complex assembly domain"/>
    <property type="match status" value="1"/>
</dbReference>
<dbReference type="PANTHER" id="PTHR11804:SF83">
    <property type="entry name" value="LD37516P"/>
    <property type="match status" value="1"/>
</dbReference>
<reference evidence="18 19" key="1">
    <citation type="journal article" date="2020" name="Microb. Genom.">
        <title>Genetic diversity of clinical and environmental Mucorales isolates obtained from an investigation of mucormycosis cases among solid organ transplant recipients.</title>
        <authorList>
            <person name="Nguyen M.H."/>
            <person name="Kaul D."/>
            <person name="Muto C."/>
            <person name="Cheng S.J."/>
            <person name="Richter R.A."/>
            <person name="Bruno V.M."/>
            <person name="Liu G."/>
            <person name="Beyhan S."/>
            <person name="Sundermann A.J."/>
            <person name="Mounaud S."/>
            <person name="Pasculle A.W."/>
            <person name="Nierman W.C."/>
            <person name="Driscoll E."/>
            <person name="Cumbie R."/>
            <person name="Clancy C.J."/>
            <person name="Dupont C.L."/>
        </authorList>
    </citation>
    <scope>NUCLEOTIDE SEQUENCE [LARGE SCALE GENOMIC DNA]</scope>
    <source>
        <strain evidence="18 19">GL24</strain>
    </source>
</reference>